<keyword evidence="4" id="KW-1185">Reference proteome</keyword>
<dbReference type="AlphaFoldDB" id="F4PKF7"/>
<feature type="transmembrane region" description="Helical" evidence="2">
    <location>
        <begin position="86"/>
        <end position="113"/>
    </location>
</feature>
<dbReference type="EMBL" id="GL883007">
    <property type="protein sequence ID" value="EGG24081.1"/>
    <property type="molecule type" value="Genomic_DNA"/>
</dbReference>
<feature type="transmembrane region" description="Helical" evidence="2">
    <location>
        <begin position="233"/>
        <end position="257"/>
    </location>
</feature>
<feature type="transmembrane region" description="Helical" evidence="2">
    <location>
        <begin position="6"/>
        <end position="28"/>
    </location>
</feature>
<dbReference type="PANTHER" id="PTHR31494">
    <property type="entry name" value="THH1_TOM1_TOM3 DOMAIN-CONTAINING PROTEIN-RELATED-RELATED"/>
    <property type="match status" value="1"/>
</dbReference>
<feature type="compositionally biased region" description="Basic and acidic residues" evidence="1">
    <location>
        <begin position="407"/>
        <end position="420"/>
    </location>
</feature>
<sequence>MKEGVIFWPIELPFFVIMLPVYIYQAYLTYKEYKKEIPAFNPIFKPKPVAFCVFASLVIGTIFRIVTCALVVYYNEAEPYSYPIMHTVFMFCITCYIMEWYFIVFFWISIVVGFLTNRNVLDMQILARVEIWLWSSIGILWLYHFMLAAFDFHGRHLINVDDFWRIGFNVFVTEMLGLFIYYSTFLLRKFRSTAHDDYIYKKLIWFLVVFANVVIGSIILNFFYVFYARGRGYWQYGSNLLFFVCEFGQGLAVYLLLGKGWLAERLSKLIGIPRFKNSQDKLVDANKTPSDPKQRIMGLDYFSNSTHVPSNKAGGGGATNITVSSSFSPEYYNSHITPQNSSLDEESNIASTPPPQPKNRNNNGGGVELENTNKKEQKEEKLVDISSDENNTPKLNSSNNNINTTNHNHDNLLDLKEGSKHNNNNNNNIPEIISLTTNTTNMTSNDISLGKQGDDQHYDHQSNSPSPGCPNV</sequence>
<evidence type="ECO:0000313" key="3">
    <source>
        <dbReference type="EMBL" id="EGG24081.1"/>
    </source>
</evidence>
<feature type="transmembrane region" description="Helical" evidence="2">
    <location>
        <begin position="125"/>
        <end position="143"/>
    </location>
</feature>
<dbReference type="GeneID" id="14876054"/>
<dbReference type="PANTHER" id="PTHR31494:SF2">
    <property type="entry name" value="THH1_TOM1_TOM3 DOMAIN-CONTAINING PROTEIN"/>
    <property type="match status" value="1"/>
</dbReference>
<dbReference type="KEGG" id="dfa:DFA_06220"/>
<feature type="transmembrane region" description="Helical" evidence="2">
    <location>
        <begin position="203"/>
        <end position="227"/>
    </location>
</feature>
<evidence type="ECO:0000256" key="2">
    <source>
        <dbReference type="SAM" id="Phobius"/>
    </source>
</evidence>
<keyword evidence="2" id="KW-0812">Transmembrane</keyword>
<evidence type="ECO:0000256" key="1">
    <source>
        <dbReference type="SAM" id="MobiDB-lite"/>
    </source>
</evidence>
<keyword evidence="2" id="KW-0472">Membrane</keyword>
<evidence type="ECO:0000313" key="4">
    <source>
        <dbReference type="Proteomes" id="UP000007797"/>
    </source>
</evidence>
<keyword evidence="2" id="KW-1133">Transmembrane helix</keyword>
<protein>
    <submittedName>
        <fullName evidence="3">Uncharacterized protein</fullName>
    </submittedName>
</protein>
<name>F4PKF7_CACFS</name>
<dbReference type="Proteomes" id="UP000007797">
    <property type="component" value="Unassembled WGS sequence"/>
</dbReference>
<accession>F4PKF7</accession>
<feature type="region of interest" description="Disordered" evidence="1">
    <location>
        <begin position="332"/>
        <end position="431"/>
    </location>
</feature>
<feature type="transmembrane region" description="Helical" evidence="2">
    <location>
        <begin position="163"/>
        <end position="182"/>
    </location>
</feature>
<organism evidence="3 4">
    <name type="scientific">Cavenderia fasciculata</name>
    <name type="common">Slime mold</name>
    <name type="synonym">Dictyostelium fasciculatum</name>
    <dbReference type="NCBI Taxonomy" id="261658"/>
    <lineage>
        <taxon>Eukaryota</taxon>
        <taxon>Amoebozoa</taxon>
        <taxon>Evosea</taxon>
        <taxon>Eumycetozoa</taxon>
        <taxon>Dictyostelia</taxon>
        <taxon>Acytosteliales</taxon>
        <taxon>Cavenderiaceae</taxon>
        <taxon>Cavenderia</taxon>
    </lineage>
</organism>
<dbReference type="RefSeq" id="XP_004361932.1">
    <property type="nucleotide sequence ID" value="XM_004361875.1"/>
</dbReference>
<reference evidence="4" key="1">
    <citation type="journal article" date="2011" name="Genome Res.">
        <title>Phylogeny-wide analysis of social amoeba genomes highlights ancient origins for complex intercellular communication.</title>
        <authorList>
            <person name="Heidel A.J."/>
            <person name="Lawal H.M."/>
            <person name="Felder M."/>
            <person name="Schilde C."/>
            <person name="Helps N.R."/>
            <person name="Tunggal B."/>
            <person name="Rivero F."/>
            <person name="John U."/>
            <person name="Schleicher M."/>
            <person name="Eichinger L."/>
            <person name="Platzer M."/>
            <person name="Noegel A.A."/>
            <person name="Schaap P."/>
            <person name="Gloeckner G."/>
        </authorList>
    </citation>
    <scope>NUCLEOTIDE SEQUENCE [LARGE SCALE GENOMIC DNA]</scope>
    <source>
        <strain evidence="4">SH3</strain>
    </source>
</reference>
<feature type="compositionally biased region" description="Basic and acidic residues" evidence="1">
    <location>
        <begin position="371"/>
        <end position="383"/>
    </location>
</feature>
<feature type="compositionally biased region" description="Low complexity" evidence="1">
    <location>
        <begin position="390"/>
        <end position="406"/>
    </location>
</feature>
<feature type="transmembrane region" description="Helical" evidence="2">
    <location>
        <begin position="49"/>
        <end position="74"/>
    </location>
</feature>
<proteinExistence type="predicted"/>
<gene>
    <name evidence="3" type="ORF">DFA_06220</name>
</gene>
<feature type="compositionally biased region" description="Low complexity" evidence="1">
    <location>
        <begin position="422"/>
        <end position="431"/>
    </location>
</feature>
<feature type="region of interest" description="Disordered" evidence="1">
    <location>
        <begin position="443"/>
        <end position="472"/>
    </location>
</feature>